<dbReference type="KEGG" id="pfj:MYCFIDRAFT_34795"/>
<evidence type="ECO:0000313" key="4">
    <source>
        <dbReference type="Proteomes" id="UP000016932"/>
    </source>
</evidence>
<dbReference type="Proteomes" id="UP000016932">
    <property type="component" value="Unassembled WGS sequence"/>
</dbReference>
<evidence type="ECO:0000256" key="1">
    <source>
        <dbReference type="SAM" id="MobiDB-lite"/>
    </source>
</evidence>
<protein>
    <submittedName>
        <fullName evidence="3">Uncharacterized protein</fullName>
    </submittedName>
</protein>
<dbReference type="VEuPathDB" id="FungiDB:MYCFIDRAFT_34795"/>
<keyword evidence="2" id="KW-1133">Transmembrane helix</keyword>
<accession>M3APS5</accession>
<evidence type="ECO:0000256" key="2">
    <source>
        <dbReference type="SAM" id="Phobius"/>
    </source>
</evidence>
<gene>
    <name evidence="3" type="ORF">MYCFIDRAFT_34795</name>
</gene>
<name>M3APS5_PSEFD</name>
<dbReference type="HOGENOM" id="CLU_099493_2_0_1"/>
<proteinExistence type="predicted"/>
<feature type="compositionally biased region" description="Basic and acidic residues" evidence="1">
    <location>
        <begin position="117"/>
        <end position="127"/>
    </location>
</feature>
<feature type="transmembrane region" description="Helical" evidence="2">
    <location>
        <begin position="6"/>
        <end position="25"/>
    </location>
</feature>
<dbReference type="InterPro" id="IPR020999">
    <property type="entry name" value="Chitin_synth_reg_RCR"/>
</dbReference>
<reference evidence="3 4" key="1">
    <citation type="journal article" date="2012" name="PLoS Pathog.">
        <title>Diverse lifestyles and strategies of plant pathogenesis encoded in the genomes of eighteen Dothideomycetes fungi.</title>
        <authorList>
            <person name="Ohm R.A."/>
            <person name="Feau N."/>
            <person name="Henrissat B."/>
            <person name="Schoch C.L."/>
            <person name="Horwitz B.A."/>
            <person name="Barry K.W."/>
            <person name="Condon B.J."/>
            <person name="Copeland A.C."/>
            <person name="Dhillon B."/>
            <person name="Glaser F."/>
            <person name="Hesse C.N."/>
            <person name="Kosti I."/>
            <person name="LaButti K."/>
            <person name="Lindquist E.A."/>
            <person name="Lucas S."/>
            <person name="Salamov A.A."/>
            <person name="Bradshaw R.E."/>
            <person name="Ciuffetti L."/>
            <person name="Hamelin R.C."/>
            <person name="Kema G.H.J."/>
            <person name="Lawrence C."/>
            <person name="Scott J.A."/>
            <person name="Spatafora J.W."/>
            <person name="Turgeon B.G."/>
            <person name="de Wit P.J.G.M."/>
            <person name="Zhong S."/>
            <person name="Goodwin S.B."/>
            <person name="Grigoriev I.V."/>
        </authorList>
    </citation>
    <scope>NUCLEOTIDE SEQUENCE [LARGE SCALE GENOMIC DNA]</scope>
    <source>
        <strain evidence="3 4">CIRAD86</strain>
    </source>
</reference>
<dbReference type="Pfam" id="PF12273">
    <property type="entry name" value="RCR"/>
    <property type="match status" value="1"/>
</dbReference>
<dbReference type="RefSeq" id="XP_007929653.1">
    <property type="nucleotide sequence ID" value="XM_007931462.1"/>
</dbReference>
<dbReference type="OrthoDB" id="5400539at2759"/>
<keyword evidence="2" id="KW-0812">Transmembrane</keyword>
<dbReference type="GeneID" id="19339015"/>
<evidence type="ECO:0000313" key="3">
    <source>
        <dbReference type="EMBL" id="EME79123.1"/>
    </source>
</evidence>
<organism evidence="3 4">
    <name type="scientific">Pseudocercospora fijiensis (strain CIRAD86)</name>
    <name type="common">Black leaf streak disease fungus</name>
    <name type="synonym">Mycosphaerella fijiensis</name>
    <dbReference type="NCBI Taxonomy" id="383855"/>
    <lineage>
        <taxon>Eukaryota</taxon>
        <taxon>Fungi</taxon>
        <taxon>Dikarya</taxon>
        <taxon>Ascomycota</taxon>
        <taxon>Pezizomycotina</taxon>
        <taxon>Dothideomycetes</taxon>
        <taxon>Dothideomycetidae</taxon>
        <taxon>Mycosphaerellales</taxon>
        <taxon>Mycosphaerellaceae</taxon>
        <taxon>Pseudocercospora</taxon>
    </lineage>
</organism>
<keyword evidence="2" id="KW-0472">Membrane</keyword>
<sequence>GIALRYTVICIIFASILLFFLGGYVHAKRRLRKGLPLLGYHRWMMRRSVREGQQYQYQQPVYSDPYQDGYSMHGYAPPPPAYHRFDDAPPAYVPPPAGASKAMADQHYYNNPQAPRTRNEGEGREEATISAAVPVPR</sequence>
<feature type="region of interest" description="Disordered" evidence="1">
    <location>
        <begin position="96"/>
        <end position="137"/>
    </location>
</feature>
<dbReference type="EMBL" id="KB446562">
    <property type="protein sequence ID" value="EME79123.1"/>
    <property type="molecule type" value="Genomic_DNA"/>
</dbReference>
<dbReference type="AlphaFoldDB" id="M3APS5"/>
<feature type="non-terminal residue" evidence="3">
    <location>
        <position position="1"/>
    </location>
</feature>
<dbReference type="eggNOG" id="ENOG502SWNK">
    <property type="taxonomic scope" value="Eukaryota"/>
</dbReference>
<keyword evidence="4" id="KW-1185">Reference proteome</keyword>